<dbReference type="PROSITE" id="PS50893">
    <property type="entry name" value="ABC_TRANSPORTER_2"/>
    <property type="match status" value="1"/>
</dbReference>
<keyword evidence="13" id="KW-1185">Reference proteome</keyword>
<dbReference type="eggNOG" id="COG1132">
    <property type="taxonomic scope" value="Bacteria"/>
</dbReference>
<comment type="subcellular location">
    <subcellularLocation>
        <location evidence="1">Cell membrane</location>
        <topology evidence="1">Multi-pass membrane protein</topology>
    </subcellularLocation>
</comment>
<evidence type="ECO:0000256" key="8">
    <source>
        <dbReference type="ARBA" id="ARBA00023136"/>
    </source>
</evidence>
<dbReference type="PROSITE" id="PS00211">
    <property type="entry name" value="ABC_TRANSPORTER_1"/>
    <property type="match status" value="1"/>
</dbReference>
<evidence type="ECO:0000256" key="4">
    <source>
        <dbReference type="ARBA" id="ARBA00022692"/>
    </source>
</evidence>
<dbReference type="Proteomes" id="UP000191135">
    <property type="component" value="Chromosome"/>
</dbReference>
<dbReference type="FunFam" id="3.40.50.300:FF:000287">
    <property type="entry name" value="Multidrug ABC transporter ATP-binding protein"/>
    <property type="match status" value="1"/>
</dbReference>
<dbReference type="GO" id="GO:0005886">
    <property type="term" value="C:plasma membrane"/>
    <property type="evidence" value="ECO:0007669"/>
    <property type="project" value="UniProtKB-SubCell"/>
</dbReference>
<keyword evidence="3" id="KW-0813">Transport</keyword>
<evidence type="ECO:0000256" key="2">
    <source>
        <dbReference type="ARBA" id="ARBA00005417"/>
    </source>
</evidence>
<dbReference type="InterPro" id="IPR039421">
    <property type="entry name" value="Type_1_exporter"/>
</dbReference>
<dbReference type="STRING" id="1122214.Mame_00971"/>
<dbReference type="EC" id="3.6.3.-" evidence="12"/>
<feature type="transmembrane region" description="Helical" evidence="9">
    <location>
        <begin position="187"/>
        <end position="206"/>
    </location>
</feature>
<feature type="domain" description="ABC transporter" evidence="10">
    <location>
        <begin position="366"/>
        <end position="600"/>
    </location>
</feature>
<dbReference type="InterPro" id="IPR017871">
    <property type="entry name" value="ABC_transporter-like_CS"/>
</dbReference>
<dbReference type="InterPro" id="IPR011527">
    <property type="entry name" value="ABC1_TM_dom"/>
</dbReference>
<accession>A0A1U9YY30</accession>
<dbReference type="SUPFAM" id="SSF90123">
    <property type="entry name" value="ABC transporter transmembrane region"/>
    <property type="match status" value="1"/>
</dbReference>
<evidence type="ECO:0000256" key="1">
    <source>
        <dbReference type="ARBA" id="ARBA00004651"/>
    </source>
</evidence>
<dbReference type="PANTHER" id="PTHR43394:SF1">
    <property type="entry name" value="ATP-BINDING CASSETTE SUB-FAMILY B MEMBER 10, MITOCHONDRIAL"/>
    <property type="match status" value="1"/>
</dbReference>
<dbReference type="Pfam" id="PF00005">
    <property type="entry name" value="ABC_tran"/>
    <property type="match status" value="1"/>
</dbReference>
<dbReference type="CDD" id="cd18552">
    <property type="entry name" value="ABC_6TM_MsbA_like"/>
    <property type="match status" value="1"/>
</dbReference>
<dbReference type="PANTHER" id="PTHR43394">
    <property type="entry name" value="ATP-DEPENDENT PERMEASE MDL1, MITOCHONDRIAL"/>
    <property type="match status" value="1"/>
</dbReference>
<dbReference type="RefSeq" id="WP_418287793.1">
    <property type="nucleotide sequence ID" value="NZ_CP020330.1"/>
</dbReference>
<comment type="similarity">
    <text evidence="2">Belongs to the ABC transporter superfamily.</text>
</comment>
<dbReference type="KEGG" id="mmed:Mame_00971"/>
<evidence type="ECO:0000256" key="6">
    <source>
        <dbReference type="ARBA" id="ARBA00022840"/>
    </source>
</evidence>
<dbReference type="AlphaFoldDB" id="A0A1U9YY30"/>
<feature type="transmembrane region" description="Helical" evidence="9">
    <location>
        <begin position="275"/>
        <end position="296"/>
    </location>
</feature>
<feature type="domain" description="ABC transmembrane type-1" evidence="11">
    <location>
        <begin position="49"/>
        <end position="331"/>
    </location>
</feature>
<keyword evidence="8 9" id="KW-0472">Membrane</keyword>
<evidence type="ECO:0000313" key="13">
    <source>
        <dbReference type="Proteomes" id="UP000191135"/>
    </source>
</evidence>
<keyword evidence="12" id="KW-0378">Hydrolase</keyword>
<dbReference type="SUPFAM" id="SSF52540">
    <property type="entry name" value="P-loop containing nucleoside triphosphate hydrolases"/>
    <property type="match status" value="1"/>
</dbReference>
<organism evidence="12 13">
    <name type="scientific">Martelella mediterranea DSM 17316</name>
    <dbReference type="NCBI Taxonomy" id="1122214"/>
    <lineage>
        <taxon>Bacteria</taxon>
        <taxon>Pseudomonadati</taxon>
        <taxon>Pseudomonadota</taxon>
        <taxon>Alphaproteobacteria</taxon>
        <taxon>Hyphomicrobiales</taxon>
        <taxon>Aurantimonadaceae</taxon>
        <taxon>Martelella</taxon>
    </lineage>
</organism>
<gene>
    <name evidence="12" type="primary">msbA_1</name>
    <name evidence="12" type="ORF">Mame_00971</name>
</gene>
<keyword evidence="6 12" id="KW-0067">ATP-binding</keyword>
<evidence type="ECO:0000256" key="7">
    <source>
        <dbReference type="ARBA" id="ARBA00022989"/>
    </source>
</evidence>
<sequence>MEQRIPMPRTSVFKRLLDRVLARFIPMANRSLLYRLLSENLRAQAPWYALATVAMLIVAAMTSMSAWIMKDIVNETVVSKDMQRMFFLAGGVATIFIVKGIATYFQIVILSKAGNNIIAVTQKRIFDRILRQDLNFFIKHPSSDLVMRLTNNAQAARSVMDLVLTSAVRDLFSLIGLLVVMFIQQPILSLVTLILGPAAFLGVRYLTKKVRDIMRQELTAVTKIIEGVQEASTGVRIIKAFGLEEHMRERMNQSVTQVEHRANSIARLSAATSPIMETLSGLAIAGVIALSGLWVVGGDKTPGELMSFITALLLAYEPAKRLARMRINLEAAMVGVRMMYEIKDHPIQLTEAENARPIPEEGGGEIVFEDVGFSYAPDKPLFENLNLVFSAGKTTALVGASGGGKSTIINLVMRMFDPDEGSIKVNGLDLRQVSFASLRAHMSYVGQDTFLFNGTVRDNLALGREGATEEEIVQAAKDAHAHDFIMNMPQGYDSPVGENGGNLSGGQKQRLAIARAMLRDADILILDEATSALDSYAESLVQDALKRLTKDRTTIVIAHRLATITSADNIVVLENGKILEQGPQRELLAHDGPYRRLYELQILPQLEEA</sequence>
<feature type="transmembrane region" description="Helical" evidence="9">
    <location>
        <begin position="45"/>
        <end position="69"/>
    </location>
</feature>
<evidence type="ECO:0000256" key="3">
    <source>
        <dbReference type="ARBA" id="ARBA00022448"/>
    </source>
</evidence>
<keyword evidence="5" id="KW-0547">Nucleotide-binding</keyword>
<evidence type="ECO:0000259" key="11">
    <source>
        <dbReference type="PROSITE" id="PS50929"/>
    </source>
</evidence>
<dbReference type="PROSITE" id="PS50929">
    <property type="entry name" value="ABC_TM1F"/>
    <property type="match status" value="1"/>
</dbReference>
<dbReference type="GO" id="GO:0015421">
    <property type="term" value="F:ABC-type oligopeptide transporter activity"/>
    <property type="evidence" value="ECO:0007669"/>
    <property type="project" value="TreeGrafter"/>
</dbReference>
<evidence type="ECO:0000256" key="5">
    <source>
        <dbReference type="ARBA" id="ARBA00022741"/>
    </source>
</evidence>
<dbReference type="InterPro" id="IPR003439">
    <property type="entry name" value="ABC_transporter-like_ATP-bd"/>
</dbReference>
<keyword evidence="7 9" id="KW-1133">Transmembrane helix</keyword>
<feature type="transmembrane region" description="Helical" evidence="9">
    <location>
        <begin position="85"/>
        <end position="105"/>
    </location>
</feature>
<dbReference type="GO" id="GO:0016887">
    <property type="term" value="F:ATP hydrolysis activity"/>
    <property type="evidence" value="ECO:0007669"/>
    <property type="project" value="InterPro"/>
</dbReference>
<keyword evidence="4 9" id="KW-0812">Transmembrane</keyword>
<dbReference type="Gene3D" id="1.20.1560.10">
    <property type="entry name" value="ABC transporter type 1, transmembrane domain"/>
    <property type="match status" value="1"/>
</dbReference>
<dbReference type="InterPro" id="IPR003593">
    <property type="entry name" value="AAA+_ATPase"/>
</dbReference>
<dbReference type="EMBL" id="CP020330">
    <property type="protein sequence ID" value="AQZ50345.1"/>
    <property type="molecule type" value="Genomic_DNA"/>
</dbReference>
<proteinExistence type="inferred from homology"/>
<name>A0A1U9YY30_9HYPH</name>
<evidence type="ECO:0000313" key="12">
    <source>
        <dbReference type="EMBL" id="AQZ50345.1"/>
    </source>
</evidence>
<dbReference type="InterPro" id="IPR027417">
    <property type="entry name" value="P-loop_NTPase"/>
</dbReference>
<feature type="transmembrane region" description="Helical" evidence="9">
    <location>
        <begin position="162"/>
        <end position="181"/>
    </location>
</feature>
<evidence type="ECO:0000256" key="9">
    <source>
        <dbReference type="SAM" id="Phobius"/>
    </source>
</evidence>
<dbReference type="Pfam" id="PF00664">
    <property type="entry name" value="ABC_membrane"/>
    <property type="match status" value="1"/>
</dbReference>
<protein>
    <submittedName>
        <fullName evidence="12">Lipid A export ATP-binding/permease protein MsbA</fullName>
        <ecNumber evidence="12">3.6.3.-</ecNumber>
    </submittedName>
</protein>
<evidence type="ECO:0000259" key="10">
    <source>
        <dbReference type="PROSITE" id="PS50893"/>
    </source>
</evidence>
<dbReference type="GO" id="GO:0005524">
    <property type="term" value="F:ATP binding"/>
    <property type="evidence" value="ECO:0007669"/>
    <property type="project" value="UniProtKB-KW"/>
</dbReference>
<reference evidence="12 13" key="1">
    <citation type="submission" date="2017-03" db="EMBL/GenBank/DDBJ databases">
        <title>Foreign affairs: Plasmid Transfer between Roseobacters and Rhizobia.</title>
        <authorList>
            <person name="Bartling P."/>
            <person name="Bunk B."/>
            <person name="Overmann J."/>
            <person name="Brinkmann H."/>
            <person name="Petersen J."/>
        </authorList>
    </citation>
    <scope>NUCLEOTIDE SEQUENCE [LARGE SCALE GENOMIC DNA]</scope>
    <source>
        <strain evidence="12 13">MACL11</strain>
    </source>
</reference>
<dbReference type="Gene3D" id="3.40.50.300">
    <property type="entry name" value="P-loop containing nucleotide triphosphate hydrolases"/>
    <property type="match status" value="1"/>
</dbReference>
<dbReference type="SMART" id="SM00382">
    <property type="entry name" value="AAA"/>
    <property type="match status" value="1"/>
</dbReference>
<dbReference type="InterPro" id="IPR036640">
    <property type="entry name" value="ABC1_TM_sf"/>
</dbReference>